<name>A0A7Y0AB35_9BACT</name>
<evidence type="ECO:0000256" key="2">
    <source>
        <dbReference type="SAM" id="SignalP"/>
    </source>
</evidence>
<dbReference type="Proteomes" id="UP000559626">
    <property type="component" value="Unassembled WGS sequence"/>
</dbReference>
<dbReference type="AlphaFoldDB" id="A0A7Y0AB35"/>
<dbReference type="InterPro" id="IPR027385">
    <property type="entry name" value="Beta-barrel_OMP"/>
</dbReference>
<protein>
    <submittedName>
        <fullName evidence="4">Outer membrane beta-barrel protein</fullName>
    </submittedName>
</protein>
<evidence type="ECO:0000256" key="1">
    <source>
        <dbReference type="ARBA" id="ARBA00022729"/>
    </source>
</evidence>
<keyword evidence="1 2" id="KW-0732">Signal</keyword>
<evidence type="ECO:0000313" key="4">
    <source>
        <dbReference type="EMBL" id="NML63830.1"/>
    </source>
</evidence>
<comment type="caution">
    <text evidence="4">The sequence shown here is derived from an EMBL/GenBank/DDBJ whole genome shotgun (WGS) entry which is preliminary data.</text>
</comment>
<evidence type="ECO:0000259" key="3">
    <source>
        <dbReference type="Pfam" id="PF13505"/>
    </source>
</evidence>
<organism evidence="4 5">
    <name type="scientific">Hymenobacter polaris</name>
    <dbReference type="NCBI Taxonomy" id="2682546"/>
    <lineage>
        <taxon>Bacteria</taxon>
        <taxon>Pseudomonadati</taxon>
        <taxon>Bacteroidota</taxon>
        <taxon>Cytophagia</taxon>
        <taxon>Cytophagales</taxon>
        <taxon>Hymenobacteraceae</taxon>
        <taxon>Hymenobacter</taxon>
    </lineage>
</organism>
<feature type="signal peptide" evidence="2">
    <location>
        <begin position="1"/>
        <end position="22"/>
    </location>
</feature>
<dbReference type="Gene3D" id="2.40.160.20">
    <property type="match status" value="1"/>
</dbReference>
<dbReference type="Pfam" id="PF13505">
    <property type="entry name" value="OMP_b-brl"/>
    <property type="match status" value="1"/>
</dbReference>
<gene>
    <name evidence="4" type="ORF">HHL22_01300</name>
</gene>
<accession>A0A7Y0AB35</accession>
<proteinExistence type="predicted"/>
<sequence>MMTPRPTILAALLLGAPLLSRAQTPVAPTPLPRLYGGLAAYVSSFQSIGSGPETGFPLPLQATVGYQLRPRLAVQGSVAYRGGAYAYTYTNRDYFANGQVGPAYEISGVSRRRALSAAVLTRLTLTRQAAHRLQFDLLAGLTLERIGYVYNSVRTDSAAAPVAAGYSTASTGLLVTAGPGLRYRFGPHLEATYNWLFSTGLAGFDNHNSYYYRSSASMALGVQYRFGRH</sequence>
<dbReference type="RefSeq" id="WP_169529166.1">
    <property type="nucleotide sequence ID" value="NZ_JABBGH010000001.1"/>
</dbReference>
<reference evidence="4 5" key="1">
    <citation type="submission" date="2020-04" db="EMBL/GenBank/DDBJ databases">
        <title>Hymenobacter polaris sp. nov., isolated from Arctic soil.</title>
        <authorList>
            <person name="Dahal R.H."/>
        </authorList>
    </citation>
    <scope>NUCLEOTIDE SEQUENCE [LARGE SCALE GENOMIC DNA]</scope>
    <source>
        <strain evidence="4 5">RP-2-7</strain>
    </source>
</reference>
<feature type="chain" id="PRO_5031308574" evidence="2">
    <location>
        <begin position="23"/>
        <end position="229"/>
    </location>
</feature>
<keyword evidence="5" id="KW-1185">Reference proteome</keyword>
<evidence type="ECO:0000313" key="5">
    <source>
        <dbReference type="Proteomes" id="UP000559626"/>
    </source>
</evidence>
<dbReference type="EMBL" id="JABBGH010000001">
    <property type="protein sequence ID" value="NML63830.1"/>
    <property type="molecule type" value="Genomic_DNA"/>
</dbReference>
<feature type="domain" description="Outer membrane protein beta-barrel" evidence="3">
    <location>
        <begin position="14"/>
        <end position="226"/>
    </location>
</feature>